<evidence type="ECO:0000256" key="2">
    <source>
        <dbReference type="ARBA" id="ARBA00004167"/>
    </source>
</evidence>
<dbReference type="PANTHER" id="PTHR47956">
    <property type="entry name" value="CYTOCHROME P450 71B11-RELATED"/>
    <property type="match status" value="1"/>
</dbReference>
<dbReference type="InterPro" id="IPR001128">
    <property type="entry name" value="Cyt_P450"/>
</dbReference>
<dbReference type="SUPFAM" id="SSF48264">
    <property type="entry name" value="Cytochrome P450"/>
    <property type="match status" value="1"/>
</dbReference>
<feature type="binding site" description="axial binding residue" evidence="12">
    <location>
        <position position="133"/>
    </location>
    <ligand>
        <name>heme</name>
        <dbReference type="ChEBI" id="CHEBI:30413"/>
    </ligand>
    <ligandPart>
        <name>Fe</name>
        <dbReference type="ChEBI" id="CHEBI:18248"/>
    </ligandPart>
</feature>
<dbReference type="InterPro" id="IPR036396">
    <property type="entry name" value="Cyt_P450_sf"/>
</dbReference>
<evidence type="ECO:0000256" key="4">
    <source>
        <dbReference type="ARBA" id="ARBA00022617"/>
    </source>
</evidence>
<keyword evidence="9 12" id="KW-0408">Iron</keyword>
<dbReference type="EMBL" id="BQKI01000009">
    <property type="protein sequence ID" value="GJN02434.1"/>
    <property type="molecule type" value="Genomic_DNA"/>
</dbReference>
<name>A0AAV5CWH8_ELECO</name>
<dbReference type="GO" id="GO:0020037">
    <property type="term" value="F:heme binding"/>
    <property type="evidence" value="ECO:0007669"/>
    <property type="project" value="InterPro"/>
</dbReference>
<keyword evidence="6 12" id="KW-0479">Metal-binding</keyword>
<keyword evidence="7" id="KW-1133">Transmembrane helix</keyword>
<dbReference type="InterPro" id="IPR002401">
    <property type="entry name" value="Cyt_P450_E_grp-I"/>
</dbReference>
<dbReference type="GO" id="GO:0016020">
    <property type="term" value="C:membrane"/>
    <property type="evidence" value="ECO:0007669"/>
    <property type="project" value="UniProtKB-SubCell"/>
</dbReference>
<protein>
    <submittedName>
        <fullName evidence="13">Uncharacterized protein</fullName>
    </submittedName>
</protein>
<organism evidence="13 14">
    <name type="scientific">Eleusine coracana subsp. coracana</name>
    <dbReference type="NCBI Taxonomy" id="191504"/>
    <lineage>
        <taxon>Eukaryota</taxon>
        <taxon>Viridiplantae</taxon>
        <taxon>Streptophyta</taxon>
        <taxon>Embryophyta</taxon>
        <taxon>Tracheophyta</taxon>
        <taxon>Spermatophyta</taxon>
        <taxon>Magnoliopsida</taxon>
        <taxon>Liliopsida</taxon>
        <taxon>Poales</taxon>
        <taxon>Poaceae</taxon>
        <taxon>PACMAD clade</taxon>
        <taxon>Chloridoideae</taxon>
        <taxon>Cynodonteae</taxon>
        <taxon>Eleusininae</taxon>
        <taxon>Eleusine</taxon>
    </lineage>
</organism>
<reference evidence="13" key="2">
    <citation type="submission" date="2021-12" db="EMBL/GenBank/DDBJ databases">
        <title>Resequencing data analysis of finger millet.</title>
        <authorList>
            <person name="Hatakeyama M."/>
            <person name="Aluri S."/>
            <person name="Balachadran M.T."/>
            <person name="Sivarajan S.R."/>
            <person name="Poveda L."/>
            <person name="Shimizu-Inatsugi R."/>
            <person name="Schlapbach R."/>
            <person name="Sreeman S.M."/>
            <person name="Shimizu K.K."/>
        </authorList>
    </citation>
    <scope>NUCLEOTIDE SEQUENCE</scope>
</reference>
<evidence type="ECO:0000256" key="7">
    <source>
        <dbReference type="ARBA" id="ARBA00022989"/>
    </source>
</evidence>
<evidence type="ECO:0000256" key="3">
    <source>
        <dbReference type="ARBA" id="ARBA00010617"/>
    </source>
</evidence>
<dbReference type="PRINTS" id="PR00463">
    <property type="entry name" value="EP450I"/>
</dbReference>
<comment type="similarity">
    <text evidence="3">Belongs to the cytochrome P450 family.</text>
</comment>
<evidence type="ECO:0000313" key="13">
    <source>
        <dbReference type="EMBL" id="GJN02434.1"/>
    </source>
</evidence>
<keyword evidence="10" id="KW-0503">Monooxygenase</keyword>
<keyword evidence="14" id="KW-1185">Reference proteome</keyword>
<comment type="cofactor">
    <cofactor evidence="1 12">
        <name>heme</name>
        <dbReference type="ChEBI" id="CHEBI:30413"/>
    </cofactor>
</comment>
<gene>
    <name evidence="13" type="primary">ga19784</name>
    <name evidence="13" type="ORF">PR202_ga19784</name>
</gene>
<evidence type="ECO:0000256" key="9">
    <source>
        <dbReference type="ARBA" id="ARBA00023004"/>
    </source>
</evidence>
<keyword evidence="5" id="KW-0812">Transmembrane</keyword>
<reference evidence="13" key="1">
    <citation type="journal article" date="2018" name="DNA Res.">
        <title>Multiple hybrid de novo genome assembly of finger millet, an orphan allotetraploid crop.</title>
        <authorList>
            <person name="Hatakeyama M."/>
            <person name="Aluri S."/>
            <person name="Balachadran M.T."/>
            <person name="Sivarajan S.R."/>
            <person name="Patrignani A."/>
            <person name="Gruter S."/>
            <person name="Poveda L."/>
            <person name="Shimizu-Inatsugi R."/>
            <person name="Baeten J."/>
            <person name="Francoijs K.J."/>
            <person name="Nataraja K.N."/>
            <person name="Reddy Y.A.N."/>
            <person name="Phadnis S."/>
            <person name="Ravikumar R.L."/>
            <person name="Schlapbach R."/>
            <person name="Sreeman S.M."/>
            <person name="Shimizu K.K."/>
        </authorList>
    </citation>
    <scope>NUCLEOTIDE SEQUENCE</scope>
</reference>
<proteinExistence type="inferred from homology"/>
<dbReference type="Gene3D" id="1.10.630.10">
    <property type="entry name" value="Cytochrome P450"/>
    <property type="match status" value="1"/>
</dbReference>
<dbReference type="GO" id="GO:0005506">
    <property type="term" value="F:iron ion binding"/>
    <property type="evidence" value="ECO:0007669"/>
    <property type="project" value="InterPro"/>
</dbReference>
<evidence type="ECO:0000256" key="8">
    <source>
        <dbReference type="ARBA" id="ARBA00023002"/>
    </source>
</evidence>
<dbReference type="FunFam" id="1.10.630.10:FF:000126">
    <property type="entry name" value="Predicted protein"/>
    <property type="match status" value="1"/>
</dbReference>
<evidence type="ECO:0000256" key="12">
    <source>
        <dbReference type="PIRSR" id="PIRSR602401-1"/>
    </source>
</evidence>
<evidence type="ECO:0000256" key="6">
    <source>
        <dbReference type="ARBA" id="ARBA00022723"/>
    </source>
</evidence>
<evidence type="ECO:0000256" key="10">
    <source>
        <dbReference type="ARBA" id="ARBA00023033"/>
    </source>
</evidence>
<evidence type="ECO:0000256" key="1">
    <source>
        <dbReference type="ARBA" id="ARBA00001971"/>
    </source>
</evidence>
<dbReference type="AlphaFoldDB" id="A0AAV5CWH8"/>
<keyword evidence="4 12" id="KW-0349">Heme</keyword>
<dbReference type="Pfam" id="PF00067">
    <property type="entry name" value="p450"/>
    <property type="match status" value="1"/>
</dbReference>
<accession>A0AAV5CWH8</accession>
<keyword evidence="11" id="KW-0472">Membrane</keyword>
<dbReference type="InterPro" id="IPR050193">
    <property type="entry name" value="Cytochrome_P450_71"/>
</dbReference>
<sequence length="192" mass="21682">MAELLRRPHTMDKLQAEVRSNVPEGQGFVNEANLSNNTSYLRAVIKESLRLHPVAPLLLPHFSTASCCIDGYVIPAGVRVLINAWAMGRDARFWEDPMKFVPERFVDGGGATDISFKGNDFQFLPFGSGRRMCGGMNFAIATMELMLANLVHCFDWEMPEGKERRDIDMSEEFGLVVHRKEKLLLVPKLHTM</sequence>
<dbReference type="PANTHER" id="PTHR47956:SF138">
    <property type="entry name" value="CYTOCHROME P450"/>
    <property type="match status" value="1"/>
</dbReference>
<evidence type="ECO:0000256" key="5">
    <source>
        <dbReference type="ARBA" id="ARBA00022692"/>
    </source>
</evidence>
<keyword evidence="8" id="KW-0560">Oxidoreductase</keyword>
<comment type="caution">
    <text evidence="13">The sequence shown here is derived from an EMBL/GenBank/DDBJ whole genome shotgun (WGS) entry which is preliminary data.</text>
</comment>
<comment type="subcellular location">
    <subcellularLocation>
        <location evidence="2">Membrane</location>
        <topology evidence="2">Single-pass membrane protein</topology>
    </subcellularLocation>
</comment>
<evidence type="ECO:0000313" key="14">
    <source>
        <dbReference type="Proteomes" id="UP001054889"/>
    </source>
</evidence>
<dbReference type="PRINTS" id="PR00385">
    <property type="entry name" value="P450"/>
</dbReference>
<dbReference type="Proteomes" id="UP001054889">
    <property type="component" value="Unassembled WGS sequence"/>
</dbReference>
<dbReference type="GO" id="GO:0016705">
    <property type="term" value="F:oxidoreductase activity, acting on paired donors, with incorporation or reduction of molecular oxygen"/>
    <property type="evidence" value="ECO:0007669"/>
    <property type="project" value="InterPro"/>
</dbReference>
<evidence type="ECO:0000256" key="11">
    <source>
        <dbReference type="ARBA" id="ARBA00023136"/>
    </source>
</evidence>
<dbReference type="GO" id="GO:0004497">
    <property type="term" value="F:monooxygenase activity"/>
    <property type="evidence" value="ECO:0007669"/>
    <property type="project" value="UniProtKB-KW"/>
</dbReference>